<dbReference type="Proteomes" id="UP000184440">
    <property type="component" value="Unassembled WGS sequence"/>
</dbReference>
<accession>A0A1M7IBD3</accession>
<dbReference type="EMBL" id="FRCS01000001">
    <property type="protein sequence ID" value="SHM38072.1"/>
    <property type="molecule type" value="Genomic_DNA"/>
</dbReference>
<sequence>MKSPLCKLTWSPPRAALAVEGADVVASGFPS</sequence>
<keyword evidence="2" id="KW-1185">Reference proteome</keyword>
<protein>
    <submittedName>
        <fullName evidence="1">Uncharacterized protein</fullName>
    </submittedName>
</protein>
<evidence type="ECO:0000313" key="2">
    <source>
        <dbReference type="Proteomes" id="UP000184440"/>
    </source>
</evidence>
<proteinExistence type="predicted"/>
<organism evidence="1 2">
    <name type="scientific">Cryptosporangium aurantiacum</name>
    <dbReference type="NCBI Taxonomy" id="134849"/>
    <lineage>
        <taxon>Bacteria</taxon>
        <taxon>Bacillati</taxon>
        <taxon>Actinomycetota</taxon>
        <taxon>Actinomycetes</taxon>
        <taxon>Cryptosporangiales</taxon>
        <taxon>Cryptosporangiaceae</taxon>
        <taxon>Cryptosporangium</taxon>
    </lineage>
</organism>
<reference evidence="1 2" key="1">
    <citation type="submission" date="2016-11" db="EMBL/GenBank/DDBJ databases">
        <authorList>
            <person name="Jaros S."/>
            <person name="Januszkiewicz K."/>
            <person name="Wedrychowicz H."/>
        </authorList>
    </citation>
    <scope>NUCLEOTIDE SEQUENCE [LARGE SCALE GENOMIC DNA]</scope>
    <source>
        <strain evidence="1 2">DSM 46144</strain>
    </source>
</reference>
<evidence type="ECO:0000313" key="1">
    <source>
        <dbReference type="EMBL" id="SHM38072.1"/>
    </source>
</evidence>
<name>A0A1M7IBD3_9ACTN</name>
<gene>
    <name evidence="1" type="ORF">SAMN05443668_101448</name>
</gene>
<dbReference type="AlphaFoldDB" id="A0A1M7IBD3"/>